<keyword evidence="2 8" id="KW-0418">Kinase</keyword>
<evidence type="ECO:0000259" key="5">
    <source>
        <dbReference type="Pfam" id="PF07695"/>
    </source>
</evidence>
<feature type="domain" description="Signal transduction histidine kinase subgroup 3 dimerisation and phosphoacceptor" evidence="7">
    <location>
        <begin position="424"/>
        <end position="488"/>
    </location>
</feature>
<feature type="domain" description="7TM-DISM receptor extracellular" evidence="6">
    <location>
        <begin position="42"/>
        <end position="161"/>
    </location>
</feature>
<evidence type="ECO:0000259" key="6">
    <source>
        <dbReference type="Pfam" id="PF07696"/>
    </source>
</evidence>
<feature type="transmembrane region" description="Helical" evidence="4">
    <location>
        <begin position="373"/>
        <end position="389"/>
    </location>
</feature>
<feature type="transmembrane region" description="Helical" evidence="4">
    <location>
        <begin position="268"/>
        <end position="291"/>
    </location>
</feature>
<dbReference type="InterPro" id="IPR011622">
    <property type="entry name" value="7TMR_DISM_rcpt_extracell_dom2"/>
</dbReference>
<dbReference type="EMBL" id="JAMZEL010000003">
    <property type="protein sequence ID" value="MCP1382810.1"/>
    <property type="molecule type" value="Genomic_DNA"/>
</dbReference>
<dbReference type="InterPro" id="IPR050482">
    <property type="entry name" value="Sensor_HK_TwoCompSys"/>
</dbReference>
<feature type="transmembrane region" description="Helical" evidence="4">
    <location>
        <begin position="213"/>
        <end position="233"/>
    </location>
</feature>
<evidence type="ECO:0000256" key="2">
    <source>
        <dbReference type="ARBA" id="ARBA00022777"/>
    </source>
</evidence>
<protein>
    <submittedName>
        <fullName evidence="8">Histidine kinase</fullName>
    </submittedName>
</protein>
<dbReference type="Gene3D" id="3.30.565.10">
    <property type="entry name" value="Histidine kinase-like ATPase, C-terminal domain"/>
    <property type="match status" value="1"/>
</dbReference>
<proteinExistence type="predicted"/>
<gene>
    <name evidence="8" type="ORF">NCI00_10265</name>
</gene>
<name>A0ABT1FM17_9BACT</name>
<keyword evidence="4" id="KW-0472">Membrane</keyword>
<organism evidence="8 9">
    <name type="scientific">Runella salmonicolor</name>
    <dbReference type="NCBI Taxonomy" id="2950278"/>
    <lineage>
        <taxon>Bacteria</taxon>
        <taxon>Pseudomonadati</taxon>
        <taxon>Bacteroidota</taxon>
        <taxon>Cytophagia</taxon>
        <taxon>Cytophagales</taxon>
        <taxon>Spirosomataceae</taxon>
        <taxon>Runella</taxon>
    </lineage>
</organism>
<dbReference type="Pfam" id="PF07695">
    <property type="entry name" value="7TMR-DISM_7TM"/>
    <property type="match status" value="1"/>
</dbReference>
<keyword evidence="9" id="KW-1185">Reference proteome</keyword>
<evidence type="ECO:0000256" key="3">
    <source>
        <dbReference type="ARBA" id="ARBA00023012"/>
    </source>
</evidence>
<dbReference type="CDD" id="cd16917">
    <property type="entry name" value="HATPase_UhpB-NarQ-NarX-like"/>
    <property type="match status" value="1"/>
</dbReference>
<dbReference type="GO" id="GO:0016301">
    <property type="term" value="F:kinase activity"/>
    <property type="evidence" value="ECO:0007669"/>
    <property type="project" value="UniProtKB-KW"/>
</dbReference>
<dbReference type="Proteomes" id="UP001204772">
    <property type="component" value="Unassembled WGS sequence"/>
</dbReference>
<dbReference type="PANTHER" id="PTHR24421">
    <property type="entry name" value="NITRATE/NITRITE SENSOR PROTEIN NARX-RELATED"/>
    <property type="match status" value="1"/>
</dbReference>
<keyword evidence="4" id="KW-1133">Transmembrane helix</keyword>
<sequence length="624" mass="72114">MPEQRIYKLMRIVTWLLLGTLPTWGQNVLTITDAQKANPIAPYVYFLKDATHTLTAEQVARYPLDSFQALNQKEIVGFGYFTEKIWLRFEVKNKTSEDLYLIHSFRGFHRIEVIIRDEKEQQRAFQAGLETPALHQQVLTRPPIFPIGSCPKVIYLTIVSGNAYGDYIHIGNLEHALSYQKNNTIWQSFSLGIFVLVFIYAFIFSIRLRDSLIGWYALLMFSIITFYLDFYAFLPVSKYLISPSFIYQLCWSLFHVKFLNLRFYSKTLYWAIMGLNGLYFMNWIVTKMIRLVDNNFPSLLYRLLFWLKIDWGGYILIVLFMLLIGLVYVSIKNFKQVWVYGVAFSISLIAMIISMFALYNISWLPFIPYNNSFVPGTLIEIIMLGYILAQRTGQHRKEQFQTQQQLIVQLQENLRQQNKLLQIRDEIARDLHDEVGATLTSIATSAKVIQKKNGNNNPETNAILGQIKADSEEAIHTIRDTVWALNPNNDTPEKLLEKMRAVGFKLLTTHDISFVFENEVPATQLPVFIMEQRRNLYLVYKEALHNIAKHAHATTVQVRIYQQANVLHIQILDDGQGFDCSKNTDGNGLKNFQKRAKEGGFEVNVSSGEGIGTIIEMIVNNIKK</sequence>
<dbReference type="Gene3D" id="2.60.40.2380">
    <property type="match status" value="1"/>
</dbReference>
<feature type="transmembrane region" description="Helical" evidence="4">
    <location>
        <begin position="311"/>
        <end position="331"/>
    </location>
</feature>
<dbReference type="Pfam" id="PF07730">
    <property type="entry name" value="HisKA_3"/>
    <property type="match status" value="1"/>
</dbReference>
<evidence type="ECO:0000256" key="1">
    <source>
        <dbReference type="ARBA" id="ARBA00022679"/>
    </source>
</evidence>
<dbReference type="Gene3D" id="1.20.5.1930">
    <property type="match status" value="1"/>
</dbReference>
<dbReference type="SUPFAM" id="SSF55874">
    <property type="entry name" value="ATPase domain of HSP90 chaperone/DNA topoisomerase II/histidine kinase"/>
    <property type="match status" value="1"/>
</dbReference>
<dbReference type="InterPro" id="IPR011712">
    <property type="entry name" value="Sig_transdc_His_kin_sub3_dim/P"/>
</dbReference>
<accession>A0ABT1FM17</accession>
<feature type="transmembrane region" description="Helical" evidence="4">
    <location>
        <begin position="185"/>
        <end position="206"/>
    </location>
</feature>
<comment type="caution">
    <text evidence="8">The sequence shown here is derived from an EMBL/GenBank/DDBJ whole genome shotgun (WGS) entry which is preliminary data.</text>
</comment>
<dbReference type="RefSeq" id="WP_253527129.1">
    <property type="nucleotide sequence ID" value="NZ_JAMZEL010000003.1"/>
</dbReference>
<evidence type="ECO:0000259" key="7">
    <source>
        <dbReference type="Pfam" id="PF07730"/>
    </source>
</evidence>
<feature type="domain" description="7TM-DISM receptor extracellular" evidence="5">
    <location>
        <begin position="184"/>
        <end position="391"/>
    </location>
</feature>
<dbReference type="PANTHER" id="PTHR24421:SF61">
    <property type="entry name" value="OXYGEN SENSOR HISTIDINE KINASE NREB"/>
    <property type="match status" value="1"/>
</dbReference>
<evidence type="ECO:0000313" key="9">
    <source>
        <dbReference type="Proteomes" id="UP001204772"/>
    </source>
</evidence>
<dbReference type="InterPro" id="IPR036890">
    <property type="entry name" value="HATPase_C_sf"/>
</dbReference>
<feature type="transmembrane region" description="Helical" evidence="4">
    <location>
        <begin position="338"/>
        <end position="361"/>
    </location>
</feature>
<evidence type="ECO:0000256" key="4">
    <source>
        <dbReference type="SAM" id="Phobius"/>
    </source>
</evidence>
<keyword evidence="3" id="KW-0902">Two-component regulatory system</keyword>
<keyword evidence="1" id="KW-0808">Transferase</keyword>
<dbReference type="Pfam" id="PF07696">
    <property type="entry name" value="7TMR-DISMED2"/>
    <property type="match status" value="1"/>
</dbReference>
<evidence type="ECO:0000313" key="8">
    <source>
        <dbReference type="EMBL" id="MCP1382810.1"/>
    </source>
</evidence>
<feature type="transmembrane region" description="Helical" evidence="4">
    <location>
        <begin position="239"/>
        <end position="256"/>
    </location>
</feature>
<keyword evidence="4" id="KW-0812">Transmembrane</keyword>
<reference evidence="8 9" key="1">
    <citation type="submission" date="2022-06" db="EMBL/GenBank/DDBJ databases">
        <title>Runella sp. S5 genome sequencing.</title>
        <authorList>
            <person name="Park S."/>
        </authorList>
    </citation>
    <scope>NUCLEOTIDE SEQUENCE [LARGE SCALE GENOMIC DNA]</scope>
    <source>
        <strain evidence="8 9">S5</strain>
    </source>
</reference>
<dbReference type="InterPro" id="IPR011623">
    <property type="entry name" value="7TMR_DISM_rcpt_extracell_dom1"/>
</dbReference>